<gene>
    <name evidence="3" type="ORF">PENSUB_9880</name>
</gene>
<protein>
    <submittedName>
        <fullName evidence="3">Uncharacterized protein</fullName>
    </submittedName>
</protein>
<proteinExistence type="predicted"/>
<evidence type="ECO:0000313" key="3">
    <source>
        <dbReference type="EMBL" id="OKO97954.1"/>
    </source>
</evidence>
<dbReference type="AlphaFoldDB" id="A0A1Q5TCJ0"/>
<evidence type="ECO:0000313" key="4">
    <source>
        <dbReference type="Proteomes" id="UP000186955"/>
    </source>
</evidence>
<accession>A0A1Q5TCJ0</accession>
<comment type="caution">
    <text evidence="3">The sequence shown here is derived from an EMBL/GenBank/DDBJ whole genome shotgun (WGS) entry which is preliminary data.</text>
</comment>
<sequence>MHMLNGYVDTPLFRHLGSSSWHTKDARLILLFKNVDPKLVFAAMLIVVGALGLLIWCTCSARHRSSRRDVESHSGNSPLKPLWKNT</sequence>
<keyword evidence="4" id="KW-1185">Reference proteome</keyword>
<evidence type="ECO:0000256" key="1">
    <source>
        <dbReference type="SAM" id="MobiDB-lite"/>
    </source>
</evidence>
<feature type="region of interest" description="Disordered" evidence="1">
    <location>
        <begin position="64"/>
        <end position="86"/>
    </location>
</feature>
<feature type="transmembrane region" description="Helical" evidence="2">
    <location>
        <begin position="39"/>
        <end position="59"/>
    </location>
</feature>
<organism evidence="3 4">
    <name type="scientific">Penicillium subrubescens</name>
    <dbReference type="NCBI Taxonomy" id="1316194"/>
    <lineage>
        <taxon>Eukaryota</taxon>
        <taxon>Fungi</taxon>
        <taxon>Dikarya</taxon>
        <taxon>Ascomycota</taxon>
        <taxon>Pezizomycotina</taxon>
        <taxon>Eurotiomycetes</taxon>
        <taxon>Eurotiomycetidae</taxon>
        <taxon>Eurotiales</taxon>
        <taxon>Aspergillaceae</taxon>
        <taxon>Penicillium</taxon>
    </lineage>
</organism>
<dbReference type="EMBL" id="MNBE01000683">
    <property type="protein sequence ID" value="OKO97954.1"/>
    <property type="molecule type" value="Genomic_DNA"/>
</dbReference>
<reference evidence="3 4" key="1">
    <citation type="submission" date="2016-10" db="EMBL/GenBank/DDBJ databases">
        <title>Genome sequence of the ascomycete fungus Penicillium subrubescens.</title>
        <authorList>
            <person name="De Vries R.P."/>
            <person name="Peng M."/>
            <person name="Dilokpimol A."/>
            <person name="Hilden K."/>
            <person name="Makela M.R."/>
            <person name="Grigoriev I."/>
            <person name="Riley R."/>
            <person name="Granchi Z."/>
        </authorList>
    </citation>
    <scope>NUCLEOTIDE SEQUENCE [LARGE SCALE GENOMIC DNA]</scope>
    <source>
        <strain evidence="3 4">CBS 132785</strain>
    </source>
</reference>
<keyword evidence="2" id="KW-0812">Transmembrane</keyword>
<keyword evidence="2" id="KW-1133">Transmembrane helix</keyword>
<evidence type="ECO:0000256" key="2">
    <source>
        <dbReference type="SAM" id="Phobius"/>
    </source>
</evidence>
<name>A0A1Q5TCJ0_9EURO</name>
<keyword evidence="2" id="KW-0472">Membrane</keyword>
<dbReference type="Proteomes" id="UP000186955">
    <property type="component" value="Unassembled WGS sequence"/>
</dbReference>